<dbReference type="GO" id="GO:0008276">
    <property type="term" value="F:protein methyltransferase activity"/>
    <property type="evidence" value="ECO:0007669"/>
    <property type="project" value="UniProtKB-ARBA"/>
</dbReference>
<feature type="domain" description="SET" evidence="1">
    <location>
        <begin position="27"/>
        <end position="457"/>
    </location>
</feature>
<evidence type="ECO:0000313" key="2">
    <source>
        <dbReference type="EMBL" id="CAG6651705.1"/>
    </source>
</evidence>
<dbReference type="EMBL" id="HBUF01168692">
    <property type="protein sequence ID" value="CAG6651705.1"/>
    <property type="molecule type" value="Transcribed_RNA"/>
</dbReference>
<evidence type="ECO:0000259" key="1">
    <source>
        <dbReference type="PROSITE" id="PS50280"/>
    </source>
</evidence>
<dbReference type="GO" id="GO:0008757">
    <property type="term" value="F:S-adenosylmethionine-dependent methyltransferase activity"/>
    <property type="evidence" value="ECO:0007669"/>
    <property type="project" value="UniProtKB-ARBA"/>
</dbReference>
<proteinExistence type="predicted"/>
<dbReference type="EMBL" id="HBUF01168693">
    <property type="protein sequence ID" value="CAG6651706.1"/>
    <property type="molecule type" value="Transcribed_RNA"/>
</dbReference>
<dbReference type="PANTHER" id="PTHR46455">
    <property type="entry name" value="SET AND MYND DOMAIN CONTAINING, ARTHROPOD-SPECIFIC, MEMBER 4, ISOFORM A"/>
    <property type="match status" value="1"/>
</dbReference>
<reference evidence="2" key="1">
    <citation type="submission" date="2021-05" db="EMBL/GenBank/DDBJ databases">
        <authorList>
            <person name="Alioto T."/>
            <person name="Alioto T."/>
            <person name="Gomez Garrido J."/>
        </authorList>
    </citation>
    <scope>NUCLEOTIDE SEQUENCE</scope>
</reference>
<dbReference type="GO" id="GO:0008170">
    <property type="term" value="F:N-methyltransferase activity"/>
    <property type="evidence" value="ECO:0007669"/>
    <property type="project" value="UniProtKB-ARBA"/>
</dbReference>
<name>A0A8D8RL12_9HEMI</name>
<protein>
    <submittedName>
        <fullName evidence="2">Protein msta, isoform A</fullName>
    </submittedName>
</protein>
<dbReference type="PANTHER" id="PTHR46455:SF3">
    <property type="entry name" value="SET AND MYND DOMAIN CONTAINING, ARTHROPOD-SPECIFIC, MEMBER 9, ISOFORM A-RELATED"/>
    <property type="match status" value="1"/>
</dbReference>
<dbReference type="Gene3D" id="2.170.270.10">
    <property type="entry name" value="SET domain"/>
    <property type="match status" value="2"/>
</dbReference>
<dbReference type="Pfam" id="PF00856">
    <property type="entry name" value="SET"/>
    <property type="match status" value="1"/>
</dbReference>
<dbReference type="EMBL" id="HBUF01168694">
    <property type="protein sequence ID" value="CAG6651707.1"/>
    <property type="molecule type" value="Transcribed_RNA"/>
</dbReference>
<dbReference type="CDD" id="cd20071">
    <property type="entry name" value="SET_SMYD"/>
    <property type="match status" value="1"/>
</dbReference>
<dbReference type="Gene3D" id="1.10.220.160">
    <property type="match status" value="2"/>
</dbReference>
<dbReference type="AlphaFoldDB" id="A0A8D8RL12"/>
<dbReference type="Gene3D" id="6.10.140.2220">
    <property type="match status" value="1"/>
</dbReference>
<dbReference type="InterPro" id="IPR053010">
    <property type="entry name" value="SET_SmydA-8"/>
</dbReference>
<accession>A0A8D8RL12</accession>
<sequence>MSDDSYEEQQQLDELSLEKLLQLHLNCDLPTAWTIHESHLHGRGLFATRDIEEGEVIFKDEALVLGPRSGTSCLPVCVGCFSSSELLHPCTFHCRLPVCSSTCQNSPQHQIECEFLGEHKGLQTQDMSERETAAGLNGNLVNGKTETEVNEVVINKEKDVVAKVNENVVSRETEDVDDVNGNNTEAVREVNGHEVNREKESTKDVKGNVTIKESKSEIKVNEENKSETELNGNGVNRKNCLDEVNGNVDSEKTQALNDQVNGNLVNRETEFLEDVNGDKDSAKKQAETSTNANRNVAFPQYIREIQHTKFTIEANGKVEDNRGDGAKVNWDLLRAVTPLRCLKMSKLKRKIMKALESKHFQICEVDLLKRHLSRPLTSSEEAYLRLCCGILNTNVYGGSGGGQDKKSLNFRGLYALSAIMNHCCRPNTTYWFDSDQRMVVKASSKIRAGEEILSTYSSLLWGTAVRRSFLRNTKEFECTCLRCKDPTEFGSNLSAIYCKVKSCPGLLLPSNPRDIKSDWTCSAQATTLFSNHTLNAHKVFPLINIYSKVAQMLTESEDLAQIDKFLRSVPEFAQPAIQIRKHFVLHSPGEISDVSDAKLEFKEESCHKLLELLTKLGLGSNYLRGLILREMHAVLQEKSNRFPKLALNQQAMDKIRKEYETILSF</sequence>
<organism evidence="2">
    <name type="scientific">Cacopsylla melanoneura</name>
    <dbReference type="NCBI Taxonomy" id="428564"/>
    <lineage>
        <taxon>Eukaryota</taxon>
        <taxon>Metazoa</taxon>
        <taxon>Ecdysozoa</taxon>
        <taxon>Arthropoda</taxon>
        <taxon>Hexapoda</taxon>
        <taxon>Insecta</taxon>
        <taxon>Pterygota</taxon>
        <taxon>Neoptera</taxon>
        <taxon>Paraneoptera</taxon>
        <taxon>Hemiptera</taxon>
        <taxon>Sternorrhyncha</taxon>
        <taxon>Psylloidea</taxon>
        <taxon>Psyllidae</taxon>
        <taxon>Psyllinae</taxon>
        <taxon>Cacopsylla</taxon>
    </lineage>
</organism>
<dbReference type="SUPFAM" id="SSF82199">
    <property type="entry name" value="SET domain"/>
    <property type="match status" value="1"/>
</dbReference>
<dbReference type="InterPro" id="IPR001214">
    <property type="entry name" value="SET_dom"/>
</dbReference>
<dbReference type="SMART" id="SM00317">
    <property type="entry name" value="SET"/>
    <property type="match status" value="1"/>
</dbReference>
<dbReference type="InterPro" id="IPR046341">
    <property type="entry name" value="SET_dom_sf"/>
</dbReference>
<dbReference type="PROSITE" id="PS50280">
    <property type="entry name" value="SET"/>
    <property type="match status" value="1"/>
</dbReference>